<keyword evidence="9" id="KW-1185">Reference proteome</keyword>
<dbReference type="FunFam" id="2.40.10.10:FF:000007">
    <property type="entry name" value="Transmembrane serine protease 7"/>
    <property type="match status" value="1"/>
</dbReference>
<dbReference type="Proteomes" id="UP000472270">
    <property type="component" value="Unassembled WGS sequence"/>
</dbReference>
<evidence type="ECO:0000256" key="2">
    <source>
        <dbReference type="ARBA" id="ARBA00022801"/>
    </source>
</evidence>
<dbReference type="Gene3D" id="2.40.10.10">
    <property type="entry name" value="Trypsin-like serine proteases"/>
    <property type="match status" value="1"/>
</dbReference>
<evidence type="ECO:0000256" key="4">
    <source>
        <dbReference type="ARBA" id="ARBA00023157"/>
    </source>
</evidence>
<keyword evidence="6" id="KW-0732">Signal</keyword>
<evidence type="ECO:0000313" key="8">
    <source>
        <dbReference type="Ensembl" id="ENSSRHP00000057695.1"/>
    </source>
</evidence>
<dbReference type="FunFam" id="2.40.10.10:FF:000002">
    <property type="entry name" value="Transmembrane protease serine"/>
    <property type="match status" value="1"/>
</dbReference>
<organism evidence="8 9">
    <name type="scientific">Sinocyclocheilus rhinocerous</name>
    <dbReference type="NCBI Taxonomy" id="307959"/>
    <lineage>
        <taxon>Eukaryota</taxon>
        <taxon>Metazoa</taxon>
        <taxon>Chordata</taxon>
        <taxon>Craniata</taxon>
        <taxon>Vertebrata</taxon>
        <taxon>Euteleostomi</taxon>
        <taxon>Actinopterygii</taxon>
        <taxon>Neopterygii</taxon>
        <taxon>Teleostei</taxon>
        <taxon>Ostariophysi</taxon>
        <taxon>Cypriniformes</taxon>
        <taxon>Cyprinidae</taxon>
        <taxon>Cyprininae</taxon>
        <taxon>Sinocyclocheilus</taxon>
    </lineage>
</organism>
<dbReference type="InterPro" id="IPR043504">
    <property type="entry name" value="Peptidase_S1_PA_chymotrypsin"/>
</dbReference>
<dbReference type="Ensembl" id="ENSSRHT00000059300.1">
    <property type="protein sequence ID" value="ENSSRHP00000057695.1"/>
    <property type="gene ID" value="ENSSRHG00000028909.1"/>
</dbReference>
<feature type="chain" id="PRO_5025676659" evidence="6">
    <location>
        <begin position="22"/>
        <end position="324"/>
    </location>
</feature>
<dbReference type="PRINTS" id="PR00722">
    <property type="entry name" value="CHYMOTRYPSIN"/>
</dbReference>
<evidence type="ECO:0000256" key="1">
    <source>
        <dbReference type="ARBA" id="ARBA00022670"/>
    </source>
</evidence>
<accession>A0A673K497</accession>
<evidence type="ECO:0000256" key="5">
    <source>
        <dbReference type="ARBA" id="ARBA00024195"/>
    </source>
</evidence>
<feature type="domain" description="Peptidase S1" evidence="7">
    <location>
        <begin position="29"/>
        <end position="284"/>
    </location>
</feature>
<dbReference type="Pfam" id="PF00089">
    <property type="entry name" value="Trypsin"/>
    <property type="match status" value="1"/>
</dbReference>
<keyword evidence="3" id="KW-0720">Serine protease</keyword>
<dbReference type="InterPro" id="IPR009003">
    <property type="entry name" value="Peptidase_S1_PA"/>
</dbReference>
<dbReference type="GO" id="GO:0004252">
    <property type="term" value="F:serine-type endopeptidase activity"/>
    <property type="evidence" value="ECO:0007669"/>
    <property type="project" value="InterPro"/>
</dbReference>
<dbReference type="SMART" id="SM00020">
    <property type="entry name" value="Tryp_SPc"/>
    <property type="match status" value="1"/>
</dbReference>
<dbReference type="PROSITE" id="PS50240">
    <property type="entry name" value="TRYPSIN_DOM"/>
    <property type="match status" value="1"/>
</dbReference>
<keyword evidence="1" id="KW-0645">Protease</keyword>
<dbReference type="AlphaFoldDB" id="A0A673K497"/>
<dbReference type="SUPFAM" id="SSF50494">
    <property type="entry name" value="Trypsin-like serine proteases"/>
    <property type="match status" value="1"/>
</dbReference>
<evidence type="ECO:0000256" key="3">
    <source>
        <dbReference type="ARBA" id="ARBA00022825"/>
    </source>
</evidence>
<evidence type="ECO:0000259" key="7">
    <source>
        <dbReference type="PROSITE" id="PS50240"/>
    </source>
</evidence>
<name>A0A673K497_9TELE</name>
<protein>
    <submittedName>
        <fullName evidence="8">Zgc:165423</fullName>
    </submittedName>
</protein>
<dbReference type="GO" id="GO:0006508">
    <property type="term" value="P:proteolysis"/>
    <property type="evidence" value="ECO:0007669"/>
    <property type="project" value="UniProtKB-KW"/>
</dbReference>
<dbReference type="PANTHER" id="PTHR24252">
    <property type="entry name" value="ACROSIN-RELATED"/>
    <property type="match status" value="1"/>
</dbReference>
<reference evidence="8" key="2">
    <citation type="submission" date="2025-09" db="UniProtKB">
        <authorList>
            <consortium name="Ensembl"/>
        </authorList>
    </citation>
    <scope>IDENTIFICATION</scope>
</reference>
<sequence length="324" mass="36102">MFWSLSLVFVITLLTKGKSCGSAPLNTKIVGGTNASAGAWPWQASLHMYGSHFCGGSLINSEWVLSAANCFPSLNPTSYTVYLGQQSKKLTNSNELSRKVSEIILHPDYDNLPHDNDMALLHLSSPVNFTNYIQPFKLYLHWTEYPMGSILTTHVQVLDSGAFTIPFPSLCPLPGKKNKQQLYFQILTNTYQFANLINSSFCNCLYEELITDNMMCAGPLEGGKDSCQYRQYIGDSGGPMVIKQGSKWIQAGIVSFGEGCAQPNFPGVYTRVSKYQNWINQHVGLNNTGFIHYASTTPVHNEACPTQRMFLNMTMTKQNEIVHH</sequence>
<dbReference type="PANTHER" id="PTHR24252:SF7">
    <property type="entry name" value="HYALIN"/>
    <property type="match status" value="1"/>
</dbReference>
<evidence type="ECO:0000256" key="6">
    <source>
        <dbReference type="SAM" id="SignalP"/>
    </source>
</evidence>
<feature type="signal peptide" evidence="6">
    <location>
        <begin position="1"/>
        <end position="21"/>
    </location>
</feature>
<proteinExistence type="inferred from homology"/>
<evidence type="ECO:0000313" key="9">
    <source>
        <dbReference type="Proteomes" id="UP000472270"/>
    </source>
</evidence>
<dbReference type="CDD" id="cd00190">
    <property type="entry name" value="Tryp_SPc"/>
    <property type="match status" value="1"/>
</dbReference>
<keyword evidence="4" id="KW-1015">Disulfide bond</keyword>
<dbReference type="InterPro" id="IPR001254">
    <property type="entry name" value="Trypsin_dom"/>
</dbReference>
<comment type="similarity">
    <text evidence="5">Belongs to the peptidase S1 family. CLIP subfamily.</text>
</comment>
<reference evidence="8" key="1">
    <citation type="submission" date="2025-08" db="UniProtKB">
        <authorList>
            <consortium name="Ensembl"/>
        </authorList>
    </citation>
    <scope>IDENTIFICATION</scope>
</reference>
<dbReference type="InterPro" id="IPR001314">
    <property type="entry name" value="Peptidase_S1A"/>
</dbReference>
<keyword evidence="2" id="KW-0378">Hydrolase</keyword>